<sequence length="308" mass="34866">MTYHWPESMPATLKKAVEELILGREFAYQLWEMVKNGRGHGYADDHGPPELSISVAKDLVEKILGSFCESISILGSLDPAEVSPAARLRPSSPSMDRRKTEDYGGRCKTSSLKDGRGCYKRRRKSETLIKDSQTLLDDGYGWRKYGQKTILHSLYPRHYYRCTHKFDQNCQATKQVQRIQESPPHYRTTYIGNHTCTEFLKYPPVINHPTSYMDSSTLDCLGQNGQSDQGEPLSPLTKQLPEGLYQAHNNHLKSTFGLVSCHMRPAMSSGLGYRELISSGCTYDLTTPHIMATADMDELTFENLQELC</sequence>
<keyword evidence="5" id="KW-0539">Nucleus</keyword>
<feature type="compositionally biased region" description="Basic and acidic residues" evidence="6">
    <location>
        <begin position="95"/>
        <end position="108"/>
    </location>
</feature>
<keyword evidence="4" id="KW-0804">Transcription</keyword>
<dbReference type="Pfam" id="PF03106">
    <property type="entry name" value="WRKY"/>
    <property type="match status" value="1"/>
</dbReference>
<evidence type="ECO:0000313" key="8">
    <source>
        <dbReference type="EMBL" id="CAH9069195.1"/>
    </source>
</evidence>
<proteinExistence type="predicted"/>
<gene>
    <name evidence="8" type="ORF">CEPIT_LOCUS3024</name>
</gene>
<evidence type="ECO:0000256" key="6">
    <source>
        <dbReference type="SAM" id="MobiDB-lite"/>
    </source>
</evidence>
<keyword evidence="2" id="KW-0805">Transcription regulation</keyword>
<evidence type="ECO:0000256" key="3">
    <source>
        <dbReference type="ARBA" id="ARBA00023125"/>
    </source>
</evidence>
<dbReference type="InterPro" id="IPR036576">
    <property type="entry name" value="WRKY_dom_sf"/>
</dbReference>
<evidence type="ECO:0000256" key="5">
    <source>
        <dbReference type="ARBA" id="ARBA00023242"/>
    </source>
</evidence>
<dbReference type="SMART" id="SM00774">
    <property type="entry name" value="WRKY"/>
    <property type="match status" value="1"/>
</dbReference>
<feature type="compositionally biased region" description="Low complexity" evidence="6">
    <location>
        <begin position="83"/>
        <end position="94"/>
    </location>
</feature>
<dbReference type="PANTHER" id="PTHR31282">
    <property type="entry name" value="WRKY TRANSCRIPTION FACTOR 21-RELATED"/>
    <property type="match status" value="1"/>
</dbReference>
<keyword evidence="9" id="KW-1185">Reference proteome</keyword>
<dbReference type="InterPro" id="IPR044810">
    <property type="entry name" value="WRKY_plant"/>
</dbReference>
<dbReference type="EMBL" id="CAMAPF010000015">
    <property type="protein sequence ID" value="CAH9069195.1"/>
    <property type="molecule type" value="Genomic_DNA"/>
</dbReference>
<dbReference type="Gene3D" id="2.20.25.80">
    <property type="entry name" value="WRKY domain"/>
    <property type="match status" value="1"/>
</dbReference>
<comment type="subcellular location">
    <subcellularLocation>
        <location evidence="1">Nucleus</location>
    </subcellularLocation>
</comment>
<name>A0AAV0CBM8_9ASTE</name>
<keyword evidence="3" id="KW-0238">DNA-binding</keyword>
<dbReference type="AlphaFoldDB" id="A0AAV0CBM8"/>
<evidence type="ECO:0000256" key="4">
    <source>
        <dbReference type="ARBA" id="ARBA00023163"/>
    </source>
</evidence>
<comment type="caution">
    <text evidence="8">The sequence shown here is derived from an EMBL/GenBank/DDBJ whole genome shotgun (WGS) entry which is preliminary data.</text>
</comment>
<dbReference type="GO" id="GO:0005634">
    <property type="term" value="C:nucleus"/>
    <property type="evidence" value="ECO:0007669"/>
    <property type="project" value="UniProtKB-SubCell"/>
</dbReference>
<protein>
    <recommendedName>
        <fullName evidence="7">WRKY domain-containing protein</fullName>
    </recommendedName>
</protein>
<dbReference type="PROSITE" id="PS50811">
    <property type="entry name" value="WRKY"/>
    <property type="match status" value="1"/>
</dbReference>
<dbReference type="SUPFAM" id="SSF118290">
    <property type="entry name" value="WRKY DNA-binding domain"/>
    <property type="match status" value="1"/>
</dbReference>
<evidence type="ECO:0000313" key="9">
    <source>
        <dbReference type="Proteomes" id="UP001152523"/>
    </source>
</evidence>
<dbReference type="InterPro" id="IPR003657">
    <property type="entry name" value="WRKY_dom"/>
</dbReference>
<feature type="domain" description="WRKY" evidence="7">
    <location>
        <begin position="131"/>
        <end position="194"/>
    </location>
</feature>
<dbReference type="Proteomes" id="UP001152523">
    <property type="component" value="Unassembled WGS sequence"/>
</dbReference>
<dbReference type="GO" id="GO:0003700">
    <property type="term" value="F:DNA-binding transcription factor activity"/>
    <property type="evidence" value="ECO:0007669"/>
    <property type="project" value="InterPro"/>
</dbReference>
<organism evidence="8 9">
    <name type="scientific">Cuscuta epithymum</name>
    <dbReference type="NCBI Taxonomy" id="186058"/>
    <lineage>
        <taxon>Eukaryota</taxon>
        <taxon>Viridiplantae</taxon>
        <taxon>Streptophyta</taxon>
        <taxon>Embryophyta</taxon>
        <taxon>Tracheophyta</taxon>
        <taxon>Spermatophyta</taxon>
        <taxon>Magnoliopsida</taxon>
        <taxon>eudicotyledons</taxon>
        <taxon>Gunneridae</taxon>
        <taxon>Pentapetalae</taxon>
        <taxon>asterids</taxon>
        <taxon>lamiids</taxon>
        <taxon>Solanales</taxon>
        <taxon>Convolvulaceae</taxon>
        <taxon>Cuscuteae</taxon>
        <taxon>Cuscuta</taxon>
        <taxon>Cuscuta subgen. Cuscuta</taxon>
    </lineage>
</organism>
<evidence type="ECO:0000259" key="7">
    <source>
        <dbReference type="PROSITE" id="PS50811"/>
    </source>
</evidence>
<evidence type="ECO:0000256" key="1">
    <source>
        <dbReference type="ARBA" id="ARBA00004123"/>
    </source>
</evidence>
<reference evidence="8" key="1">
    <citation type="submission" date="2022-07" db="EMBL/GenBank/DDBJ databases">
        <authorList>
            <person name="Macas J."/>
            <person name="Novak P."/>
            <person name="Neumann P."/>
        </authorList>
    </citation>
    <scope>NUCLEOTIDE SEQUENCE</scope>
</reference>
<dbReference type="GO" id="GO:0043565">
    <property type="term" value="F:sequence-specific DNA binding"/>
    <property type="evidence" value="ECO:0007669"/>
    <property type="project" value="InterPro"/>
</dbReference>
<evidence type="ECO:0000256" key="2">
    <source>
        <dbReference type="ARBA" id="ARBA00023015"/>
    </source>
</evidence>
<accession>A0AAV0CBM8</accession>
<feature type="region of interest" description="Disordered" evidence="6">
    <location>
        <begin position="82"/>
        <end position="108"/>
    </location>
</feature>